<feature type="chain" id="PRO_5047358873" evidence="2">
    <location>
        <begin position="25"/>
        <end position="149"/>
    </location>
</feature>
<protein>
    <submittedName>
        <fullName evidence="3">Uncharacterized protein</fullName>
    </submittedName>
</protein>
<dbReference type="Proteomes" id="UP001416858">
    <property type="component" value="Unassembled WGS sequence"/>
</dbReference>
<gene>
    <name evidence="3" type="ORF">Rcae01_00348</name>
</gene>
<evidence type="ECO:0000313" key="3">
    <source>
        <dbReference type="EMBL" id="GAA5504909.1"/>
    </source>
</evidence>
<reference evidence="3 4" key="1">
    <citation type="submission" date="2024-02" db="EMBL/GenBank/DDBJ databases">
        <title>Rhodopirellula caenicola NBRC 110016.</title>
        <authorList>
            <person name="Ichikawa N."/>
            <person name="Katano-Makiyama Y."/>
            <person name="Hidaka K."/>
        </authorList>
    </citation>
    <scope>NUCLEOTIDE SEQUENCE [LARGE SCALE GENOMIC DNA]</scope>
    <source>
        <strain evidence="3 4">NBRC 110016</strain>
    </source>
</reference>
<comment type="caution">
    <text evidence="3">The sequence shown here is derived from an EMBL/GenBank/DDBJ whole genome shotgun (WGS) entry which is preliminary data.</text>
</comment>
<name>A0ABP9VI72_9BACT</name>
<keyword evidence="2" id="KW-0732">Signal</keyword>
<evidence type="ECO:0000313" key="4">
    <source>
        <dbReference type="Proteomes" id="UP001416858"/>
    </source>
</evidence>
<evidence type="ECO:0000256" key="2">
    <source>
        <dbReference type="SAM" id="SignalP"/>
    </source>
</evidence>
<feature type="signal peptide" evidence="2">
    <location>
        <begin position="1"/>
        <end position="24"/>
    </location>
</feature>
<accession>A0ABP9VI72</accession>
<organism evidence="3 4">
    <name type="scientific">Novipirellula caenicola</name>
    <dbReference type="NCBI Taxonomy" id="1536901"/>
    <lineage>
        <taxon>Bacteria</taxon>
        <taxon>Pseudomonadati</taxon>
        <taxon>Planctomycetota</taxon>
        <taxon>Planctomycetia</taxon>
        <taxon>Pirellulales</taxon>
        <taxon>Pirellulaceae</taxon>
        <taxon>Novipirellula</taxon>
    </lineage>
</organism>
<evidence type="ECO:0000256" key="1">
    <source>
        <dbReference type="SAM" id="MobiDB-lite"/>
    </source>
</evidence>
<proteinExistence type="predicted"/>
<feature type="region of interest" description="Disordered" evidence="1">
    <location>
        <begin position="126"/>
        <end position="149"/>
    </location>
</feature>
<keyword evidence="4" id="KW-1185">Reference proteome</keyword>
<dbReference type="RefSeq" id="WP_345681992.1">
    <property type="nucleotide sequence ID" value="NZ_BAABRO010000001.1"/>
</dbReference>
<dbReference type="EMBL" id="BAABRO010000001">
    <property type="protein sequence ID" value="GAA5504909.1"/>
    <property type="molecule type" value="Genomic_DNA"/>
</dbReference>
<sequence length="149" mass="15875">MKSIVVAAVFALAAVVATSESASAQYPDAGGFFPFGGYGFYSPYGSYYGTSLRTPPYFATNPPVYYGARYARPYGMSPFAAPPMVNAPTSYRGRLESEFMTPPGAAHGPIGNPCISYSASVKPKAKKMGPVRENPYVSENDDADKLAQN</sequence>